<evidence type="ECO:0000256" key="2">
    <source>
        <dbReference type="ARBA" id="ARBA00022741"/>
    </source>
</evidence>
<proteinExistence type="predicted"/>
<feature type="domain" description="ABC transporter" evidence="5">
    <location>
        <begin position="4"/>
        <end position="234"/>
    </location>
</feature>
<dbReference type="Gene3D" id="3.40.50.300">
    <property type="entry name" value="P-loop containing nucleotide triphosphate hydrolases"/>
    <property type="match status" value="1"/>
</dbReference>
<dbReference type="Pfam" id="PF00005">
    <property type="entry name" value="ABC_tran"/>
    <property type="match status" value="1"/>
</dbReference>
<name>A0A1M7P475_9FIRM</name>
<dbReference type="GO" id="GO:0015418">
    <property type="term" value="F:ABC-type quaternary ammonium compound transporting activity"/>
    <property type="evidence" value="ECO:0007669"/>
    <property type="project" value="UniProtKB-EC"/>
</dbReference>
<evidence type="ECO:0000256" key="3">
    <source>
        <dbReference type="ARBA" id="ARBA00022840"/>
    </source>
</evidence>
<keyword evidence="1" id="KW-0813">Transport</keyword>
<dbReference type="PROSITE" id="PS50893">
    <property type="entry name" value="ABC_TRANSPORTER_2"/>
    <property type="match status" value="1"/>
</dbReference>
<organism evidence="6 7">
    <name type="scientific">Halanaerobium congolense</name>
    <dbReference type="NCBI Taxonomy" id="54121"/>
    <lineage>
        <taxon>Bacteria</taxon>
        <taxon>Bacillati</taxon>
        <taxon>Bacillota</taxon>
        <taxon>Clostridia</taxon>
        <taxon>Halanaerobiales</taxon>
        <taxon>Halanaerobiaceae</taxon>
        <taxon>Halanaerobium</taxon>
    </lineage>
</organism>
<dbReference type="PANTHER" id="PTHR42781">
    <property type="entry name" value="SPERMIDINE/PUTRESCINE IMPORT ATP-BINDING PROTEIN POTA"/>
    <property type="match status" value="1"/>
</dbReference>
<dbReference type="Gene3D" id="2.40.50.100">
    <property type="match status" value="1"/>
</dbReference>
<evidence type="ECO:0000259" key="5">
    <source>
        <dbReference type="PROSITE" id="PS50893"/>
    </source>
</evidence>
<dbReference type="SUPFAM" id="SSF52540">
    <property type="entry name" value="P-loop containing nucleoside triphosphate hydrolases"/>
    <property type="match status" value="1"/>
</dbReference>
<dbReference type="FunFam" id="3.40.50.300:FF:000425">
    <property type="entry name" value="Probable ABC transporter, ATP-binding subunit"/>
    <property type="match status" value="1"/>
</dbReference>
<dbReference type="EMBL" id="QICM01000004">
    <property type="protein sequence ID" value="PXV68642.1"/>
    <property type="molecule type" value="Genomic_DNA"/>
</dbReference>
<dbReference type="GO" id="GO:0005524">
    <property type="term" value="F:ATP binding"/>
    <property type="evidence" value="ECO:0007669"/>
    <property type="project" value="UniProtKB-KW"/>
</dbReference>
<evidence type="ECO:0000256" key="1">
    <source>
        <dbReference type="ARBA" id="ARBA00022448"/>
    </source>
</evidence>
<reference evidence="6 7" key="1">
    <citation type="submission" date="2018-04" db="EMBL/GenBank/DDBJ databases">
        <title>Subsurface microbial communities from deep shales in Ohio and West Virginia, USA.</title>
        <authorList>
            <person name="Wrighton K."/>
        </authorList>
    </citation>
    <scope>NUCLEOTIDE SEQUENCE [LARGE SCALE GENOMIC DNA]</scope>
    <source>
        <strain evidence="6 7">MSL28</strain>
    </source>
</reference>
<protein>
    <recommendedName>
        <fullName evidence="4">ABC-type quaternary amine transporter</fullName>
        <ecNumber evidence="4">7.6.2.9</ecNumber>
    </recommendedName>
</protein>
<dbReference type="GO" id="GO:0043190">
    <property type="term" value="C:ATP-binding cassette (ABC) transporter complex"/>
    <property type="evidence" value="ECO:0007669"/>
    <property type="project" value="InterPro"/>
</dbReference>
<dbReference type="InterPro" id="IPR008995">
    <property type="entry name" value="Mo/tungstate-bd_C_term_dom"/>
</dbReference>
<evidence type="ECO:0000256" key="4">
    <source>
        <dbReference type="ARBA" id="ARBA00066388"/>
    </source>
</evidence>
<evidence type="ECO:0000313" key="6">
    <source>
        <dbReference type="EMBL" id="PXV68642.1"/>
    </source>
</evidence>
<dbReference type="AlphaFoldDB" id="A0A1M7P475"/>
<keyword evidence="2" id="KW-0547">Nucleotide-binding</keyword>
<dbReference type="EC" id="7.6.2.9" evidence="4"/>
<dbReference type="InterPro" id="IPR017871">
    <property type="entry name" value="ABC_transporter-like_CS"/>
</dbReference>
<keyword evidence="3" id="KW-0067">ATP-binding</keyword>
<dbReference type="GO" id="GO:0016887">
    <property type="term" value="F:ATP hydrolysis activity"/>
    <property type="evidence" value="ECO:0007669"/>
    <property type="project" value="InterPro"/>
</dbReference>
<dbReference type="InterPro" id="IPR003593">
    <property type="entry name" value="AAA+_ATPase"/>
</dbReference>
<gene>
    <name evidence="6" type="ORF">C8C78_10428</name>
</gene>
<dbReference type="InterPro" id="IPR027417">
    <property type="entry name" value="P-loop_NTPase"/>
</dbReference>
<sequence length="347" mass="39490">MSRITINNLSKKFDEKDVLNNLNLEVESEEMVALLGPSGCGKTTTLKLISGLLAADKGDIKLDGNSVIDLPTEKRGAVLVFQENLLFPHLNIEDNIAFGLKMAGVDRKIREKRVEELLELVNLPGYQKRMPNELSGGQQQRIALARALAINPKVLLLDEPISNLDANLREEMRELIRKIHEEENMTTIFVTHDREEALLIADRIAVMKDGNLEQIGTPEELYRSPVNKYVADFFGQANYIRGCKIGDEFYPDCQNNNIEANNFEKKLVMIRPEFLHLSKKEDSEADLMVLKAKVIKRSYAGERIYYKVEAEKLKKPLRVIDYNLSNYQAGEEVFLHIPLDKAAYLDE</sequence>
<dbReference type="Pfam" id="PF08402">
    <property type="entry name" value="TOBE_2"/>
    <property type="match status" value="1"/>
</dbReference>
<dbReference type="InterPro" id="IPR013611">
    <property type="entry name" value="Transp-assoc_OB_typ2"/>
</dbReference>
<accession>A0A1M7P475</accession>
<dbReference type="RefSeq" id="WP_073160271.1">
    <property type="nucleotide sequence ID" value="NZ_FNDF01000019.1"/>
</dbReference>
<evidence type="ECO:0000313" key="7">
    <source>
        <dbReference type="Proteomes" id="UP000247389"/>
    </source>
</evidence>
<comment type="caution">
    <text evidence="6">The sequence shown here is derived from an EMBL/GenBank/DDBJ whole genome shotgun (WGS) entry which is preliminary data.</text>
</comment>
<dbReference type="SUPFAM" id="SSF50331">
    <property type="entry name" value="MOP-like"/>
    <property type="match status" value="1"/>
</dbReference>
<dbReference type="Proteomes" id="UP000247389">
    <property type="component" value="Unassembled WGS sequence"/>
</dbReference>
<dbReference type="SMART" id="SM00382">
    <property type="entry name" value="AAA"/>
    <property type="match status" value="1"/>
</dbReference>
<dbReference type="PANTHER" id="PTHR42781:SF4">
    <property type="entry name" value="SPERMIDINE_PUTRESCINE IMPORT ATP-BINDING PROTEIN POTA"/>
    <property type="match status" value="1"/>
</dbReference>
<dbReference type="PROSITE" id="PS00211">
    <property type="entry name" value="ABC_TRANSPORTER_1"/>
    <property type="match status" value="1"/>
</dbReference>
<dbReference type="InterPro" id="IPR050093">
    <property type="entry name" value="ABC_SmlMolc_Importer"/>
</dbReference>
<dbReference type="InterPro" id="IPR003439">
    <property type="entry name" value="ABC_transporter-like_ATP-bd"/>
</dbReference>
<dbReference type="OrthoDB" id="9802264at2"/>